<keyword evidence="4 7" id="KW-0863">Zinc-finger</keyword>
<dbReference type="Proteomes" id="UP001321749">
    <property type="component" value="Unassembled WGS sequence"/>
</dbReference>
<evidence type="ECO:0000256" key="8">
    <source>
        <dbReference type="SAM" id="MobiDB-lite"/>
    </source>
</evidence>
<evidence type="ECO:0000259" key="9">
    <source>
        <dbReference type="PROSITE" id="PS50157"/>
    </source>
</evidence>
<evidence type="ECO:0000256" key="2">
    <source>
        <dbReference type="ARBA" id="ARBA00022723"/>
    </source>
</evidence>
<dbReference type="PROSITE" id="PS50157">
    <property type="entry name" value="ZINC_FINGER_C2H2_2"/>
    <property type="match status" value="1"/>
</dbReference>
<dbReference type="EMBL" id="MU864991">
    <property type="protein sequence ID" value="KAK4461426.1"/>
    <property type="molecule type" value="Genomic_DNA"/>
</dbReference>
<evidence type="ECO:0000256" key="5">
    <source>
        <dbReference type="ARBA" id="ARBA00022833"/>
    </source>
</evidence>
<reference evidence="10" key="1">
    <citation type="journal article" date="2023" name="Mol. Phylogenet. Evol.">
        <title>Genome-scale phylogeny and comparative genomics of the fungal order Sordariales.</title>
        <authorList>
            <person name="Hensen N."/>
            <person name="Bonometti L."/>
            <person name="Westerberg I."/>
            <person name="Brannstrom I.O."/>
            <person name="Guillou S."/>
            <person name="Cros-Aarteil S."/>
            <person name="Calhoun S."/>
            <person name="Haridas S."/>
            <person name="Kuo A."/>
            <person name="Mondo S."/>
            <person name="Pangilinan J."/>
            <person name="Riley R."/>
            <person name="LaButti K."/>
            <person name="Andreopoulos B."/>
            <person name="Lipzen A."/>
            <person name="Chen C."/>
            <person name="Yan M."/>
            <person name="Daum C."/>
            <person name="Ng V."/>
            <person name="Clum A."/>
            <person name="Steindorff A."/>
            <person name="Ohm R.A."/>
            <person name="Martin F."/>
            <person name="Silar P."/>
            <person name="Natvig D.O."/>
            <person name="Lalanne C."/>
            <person name="Gautier V."/>
            <person name="Ament-Velasquez S.L."/>
            <person name="Kruys A."/>
            <person name="Hutchinson M.I."/>
            <person name="Powell A.J."/>
            <person name="Barry K."/>
            <person name="Miller A.N."/>
            <person name="Grigoriev I.V."/>
            <person name="Debuchy R."/>
            <person name="Gladieux P."/>
            <person name="Hiltunen Thoren M."/>
            <person name="Johannesson H."/>
        </authorList>
    </citation>
    <scope>NUCLEOTIDE SEQUENCE</scope>
    <source>
        <strain evidence="10">PSN324</strain>
    </source>
</reference>
<evidence type="ECO:0000256" key="6">
    <source>
        <dbReference type="ARBA" id="ARBA00023242"/>
    </source>
</evidence>
<comment type="subcellular location">
    <subcellularLocation>
        <location evidence="1">Nucleus</location>
    </subcellularLocation>
</comment>
<evidence type="ECO:0000313" key="10">
    <source>
        <dbReference type="EMBL" id="KAK4461426.1"/>
    </source>
</evidence>
<evidence type="ECO:0000256" key="7">
    <source>
        <dbReference type="PROSITE-ProRule" id="PRU00042"/>
    </source>
</evidence>
<dbReference type="InterPro" id="IPR050888">
    <property type="entry name" value="ZnF_C2H2-type_TF"/>
</dbReference>
<feature type="domain" description="C2H2-type" evidence="9">
    <location>
        <begin position="15"/>
        <end position="42"/>
    </location>
</feature>
<dbReference type="SMART" id="SM00355">
    <property type="entry name" value="ZnF_C2H2"/>
    <property type="match status" value="4"/>
</dbReference>
<feature type="region of interest" description="Disordered" evidence="8">
    <location>
        <begin position="277"/>
        <end position="339"/>
    </location>
</feature>
<keyword evidence="3" id="KW-0677">Repeat</keyword>
<accession>A0AAV9HKW2</accession>
<evidence type="ECO:0000256" key="4">
    <source>
        <dbReference type="ARBA" id="ARBA00022771"/>
    </source>
</evidence>
<dbReference type="AlphaFoldDB" id="A0AAV9HKW2"/>
<evidence type="ECO:0000313" key="11">
    <source>
        <dbReference type="Proteomes" id="UP001321749"/>
    </source>
</evidence>
<gene>
    <name evidence="10" type="ORF">QBC42DRAFT_306365</name>
</gene>
<feature type="region of interest" description="Disordered" evidence="8">
    <location>
        <begin position="482"/>
        <end position="517"/>
    </location>
</feature>
<feature type="compositionally biased region" description="Polar residues" evidence="8">
    <location>
        <begin position="642"/>
        <end position="654"/>
    </location>
</feature>
<dbReference type="GO" id="GO:0005634">
    <property type="term" value="C:nucleus"/>
    <property type="evidence" value="ECO:0007669"/>
    <property type="project" value="UniProtKB-SubCell"/>
</dbReference>
<dbReference type="PROSITE" id="PS00028">
    <property type="entry name" value="ZINC_FINGER_C2H2_1"/>
    <property type="match status" value="1"/>
</dbReference>
<evidence type="ECO:0000256" key="1">
    <source>
        <dbReference type="ARBA" id="ARBA00004123"/>
    </source>
</evidence>
<sequence length="758" mass="83710">MASNVESGAAPVSSHSCDTCHKTFGRLCDLNKHAKSHSRPYKCQVVSCKYHEHGWPTAKELERHVNDKHSLSPRTFACLYHPCGYRSKRESNCKQHMEKAHKWNYVRSKSNGKRLSDQSPDLSGYHLTPEDLSIPDLSPGASSTSPQPFLGPQPGTDFVLFDNDQVDAYGEEDDDNYTFQSQPQQSYLPWTSPTTRVRKAETLIEEFTQTYNGGMGKTTDGSINDDALLDPRLAYLSPSSMQPYQLSDELSVVGEATIKMESPVTTLNSYSPIKRKYEQGDGSAEESKPAAAPTYDGGVARQASMATRGPSKTPSHRRGSFGEDGRRPDKKPRLMPTENFTDTSMPDIFRYAHPHIYDRDQKETFSPCHTLHRDISTLVRHLSRPAHKFNVTDRYISSFNQDEGFRHPRVGVCRWCWKTFDGLSSFDAHVSRPCEKVSKGKREKWRVLLESFTPLVAGSTSEAPDGSNLVQESEEEGWDQLSKGLDCKGDLDDSRSYGSPPTSVPSPAQLYPAGSPGTVAFVPLTEHRRLQEQHEALREQHQLLGQVTQVLVARQLSGDNTPKQPLDPRATVFLAAISASAPAAAAAAAAKYNQQGDSSSTHGSSSNSDQDNLVQHMDSQPTDHVDIQGLMDEADEVHKTLSRQNSGISNTSRSTVHHVRPSPPPFSSGKAGCTSHPDSGYGTEHNRRGSLGDGGLRLVQEEDHNTFVTNEEQETGQESQGSGVAYDGGFDLMINDEVFNFRTPGLEDLDTFEFSLGN</sequence>
<protein>
    <recommendedName>
        <fullName evidence="9">C2H2-type domain-containing protein</fullName>
    </recommendedName>
</protein>
<evidence type="ECO:0000256" key="3">
    <source>
        <dbReference type="ARBA" id="ARBA00022737"/>
    </source>
</evidence>
<dbReference type="PANTHER" id="PTHR24406">
    <property type="entry name" value="TRANSCRIPTIONAL REPRESSOR CTCFL-RELATED"/>
    <property type="match status" value="1"/>
</dbReference>
<keyword evidence="2" id="KW-0479">Metal-binding</keyword>
<reference evidence="10" key="2">
    <citation type="submission" date="2023-06" db="EMBL/GenBank/DDBJ databases">
        <authorList>
            <consortium name="Lawrence Berkeley National Laboratory"/>
            <person name="Mondo S.J."/>
            <person name="Hensen N."/>
            <person name="Bonometti L."/>
            <person name="Westerberg I."/>
            <person name="Brannstrom I.O."/>
            <person name="Guillou S."/>
            <person name="Cros-Aarteil S."/>
            <person name="Calhoun S."/>
            <person name="Haridas S."/>
            <person name="Kuo A."/>
            <person name="Pangilinan J."/>
            <person name="Riley R."/>
            <person name="Labutti K."/>
            <person name="Andreopoulos B."/>
            <person name="Lipzen A."/>
            <person name="Chen C."/>
            <person name="Yanf M."/>
            <person name="Daum C."/>
            <person name="Ng V."/>
            <person name="Clum A."/>
            <person name="Steindorff A."/>
            <person name="Ohm R."/>
            <person name="Martin F."/>
            <person name="Silar P."/>
            <person name="Natvig D."/>
            <person name="Lalanne C."/>
            <person name="Gautier V."/>
            <person name="Ament-Velasquez S.L."/>
            <person name="Kruys A."/>
            <person name="Hutchinson M.I."/>
            <person name="Powell A.J."/>
            <person name="Barry K."/>
            <person name="Miller A.N."/>
            <person name="Grigoriev I.V."/>
            <person name="Debuchy R."/>
            <person name="Gladieux P."/>
            <person name="Thoren M.H."/>
            <person name="Johannesson H."/>
        </authorList>
    </citation>
    <scope>NUCLEOTIDE SEQUENCE</scope>
    <source>
        <strain evidence="10">PSN324</strain>
    </source>
</reference>
<proteinExistence type="predicted"/>
<feature type="region of interest" description="Disordered" evidence="8">
    <location>
        <begin position="111"/>
        <end position="157"/>
    </location>
</feature>
<keyword evidence="11" id="KW-1185">Reference proteome</keyword>
<dbReference type="Gene3D" id="3.30.160.60">
    <property type="entry name" value="Classic Zinc Finger"/>
    <property type="match status" value="1"/>
</dbReference>
<feature type="compositionally biased region" description="Low complexity" evidence="8">
    <location>
        <begin position="594"/>
        <end position="611"/>
    </location>
</feature>
<feature type="region of interest" description="Disordered" evidence="8">
    <location>
        <begin position="594"/>
        <end position="616"/>
    </location>
</feature>
<keyword evidence="5" id="KW-0862">Zinc</keyword>
<organism evidence="10 11">
    <name type="scientific">Cladorrhinum samala</name>
    <dbReference type="NCBI Taxonomy" id="585594"/>
    <lineage>
        <taxon>Eukaryota</taxon>
        <taxon>Fungi</taxon>
        <taxon>Dikarya</taxon>
        <taxon>Ascomycota</taxon>
        <taxon>Pezizomycotina</taxon>
        <taxon>Sordariomycetes</taxon>
        <taxon>Sordariomycetidae</taxon>
        <taxon>Sordariales</taxon>
        <taxon>Podosporaceae</taxon>
        <taxon>Cladorrhinum</taxon>
    </lineage>
</organism>
<feature type="region of interest" description="Disordered" evidence="8">
    <location>
        <begin position="642"/>
        <end position="694"/>
    </location>
</feature>
<keyword evidence="6" id="KW-0539">Nucleus</keyword>
<dbReference type="InterPro" id="IPR013087">
    <property type="entry name" value="Znf_C2H2_type"/>
</dbReference>
<name>A0AAV9HKW2_9PEZI</name>
<comment type="caution">
    <text evidence="10">The sequence shown here is derived from an EMBL/GenBank/DDBJ whole genome shotgun (WGS) entry which is preliminary data.</text>
</comment>
<feature type="compositionally biased region" description="Basic and acidic residues" evidence="8">
    <location>
        <begin position="485"/>
        <end position="495"/>
    </location>
</feature>
<dbReference type="GO" id="GO:0008270">
    <property type="term" value="F:zinc ion binding"/>
    <property type="evidence" value="ECO:0007669"/>
    <property type="project" value="UniProtKB-KW"/>
</dbReference>